<dbReference type="InParanoid" id="A0A804N526"/>
<dbReference type="InterPro" id="IPR013785">
    <property type="entry name" value="Aldolase_TIM"/>
</dbReference>
<protein>
    <recommendedName>
        <fullName evidence="3">TIM-barrel domain-containing protein</fullName>
    </recommendedName>
</protein>
<organism evidence="4 5">
    <name type="scientific">Zea mays</name>
    <name type="common">Maize</name>
    <dbReference type="NCBI Taxonomy" id="4577"/>
    <lineage>
        <taxon>Eukaryota</taxon>
        <taxon>Viridiplantae</taxon>
        <taxon>Streptophyta</taxon>
        <taxon>Embryophyta</taxon>
        <taxon>Tracheophyta</taxon>
        <taxon>Spermatophyta</taxon>
        <taxon>Magnoliopsida</taxon>
        <taxon>Liliopsida</taxon>
        <taxon>Poales</taxon>
        <taxon>Poaceae</taxon>
        <taxon>PACMAD clade</taxon>
        <taxon>Panicoideae</taxon>
        <taxon>Andropogonodae</taxon>
        <taxon>Andropogoneae</taxon>
        <taxon>Tripsacinae</taxon>
        <taxon>Zea</taxon>
    </lineage>
</organism>
<dbReference type="InterPro" id="IPR009215">
    <property type="entry name" value="TIM-br_IGPS-like"/>
</dbReference>
<dbReference type="PANTHER" id="PTHR31862">
    <property type="entry name" value="UPF0261 DOMAIN PROTEIN (AFU_ORTHOLOGUE AFUA_1G10120)"/>
    <property type="match status" value="1"/>
</dbReference>
<feature type="domain" description="TIM-barrel" evidence="3">
    <location>
        <begin position="210"/>
        <end position="288"/>
    </location>
</feature>
<name>A0A804N526_MAIZE</name>
<keyword evidence="5" id="KW-1185">Reference proteome</keyword>
<reference evidence="4" key="3">
    <citation type="submission" date="2021-05" db="UniProtKB">
        <authorList>
            <consortium name="EnsemblPlants"/>
        </authorList>
    </citation>
    <scope>IDENTIFICATION</scope>
    <source>
        <strain evidence="4">cv. B73</strain>
    </source>
</reference>
<reference evidence="5" key="1">
    <citation type="submission" date="2015-12" db="EMBL/GenBank/DDBJ databases">
        <title>Update maize B73 reference genome by single molecule sequencing technologies.</title>
        <authorList>
            <consortium name="Maize Genome Sequencing Project"/>
            <person name="Ware D."/>
        </authorList>
    </citation>
    <scope>NUCLEOTIDE SEQUENCE [LARGE SCALE GENOMIC DNA]</scope>
    <source>
        <strain evidence="5">cv. B73</strain>
    </source>
</reference>
<dbReference type="InterPro" id="IPR051353">
    <property type="entry name" value="Tobamovirus_resist_UPF0261"/>
</dbReference>
<evidence type="ECO:0000313" key="4">
    <source>
        <dbReference type="EnsemblPlants" id="Zm00001eb135660_P001"/>
    </source>
</evidence>
<proteinExistence type="predicted"/>
<dbReference type="AlphaFoldDB" id="A0A804N526"/>
<accession>A0A804N526</accession>
<dbReference type="InterPro" id="IPR015813">
    <property type="entry name" value="Pyrv/PenolPyrv_kinase-like_dom"/>
</dbReference>
<evidence type="ECO:0000256" key="2">
    <source>
        <dbReference type="SAM" id="Coils"/>
    </source>
</evidence>
<keyword evidence="1" id="KW-0602">Photosynthesis</keyword>
<evidence type="ECO:0000256" key="1">
    <source>
        <dbReference type="ARBA" id="ARBA00022531"/>
    </source>
</evidence>
<sequence length="304" mass="33316">MGPVRGEEDGAKRRAVRIARLDAASPGAPRACSPEPASRCTGVSWLQSLSKSSSDKFFGGNQRSHNMPNKPQEKFDVGVPETSHSYSAAVPAGTSSKRHAARKWKRSLSDPFCSRPHSAPELVSGCKGSPPVTVAPEDRQTYMKGIVSQSSDNQYWDIWNRQKLSPEFEVKRQNSLRANQDLTNQLVELERHFNNLEMNRSEILRRTWSILHKPKEQISDGTPVIGAGAGTSISAKFKEAGGVDLIVLYNSGRFRMAGRGSLAGLLPFGDANDIVLQMASEVLPVSSSESNITLMSVNFIMHNH</sequence>
<dbReference type="Pfam" id="PF09370">
    <property type="entry name" value="PEP_hydrolase"/>
    <property type="match status" value="1"/>
</dbReference>
<dbReference type="GO" id="GO:0015979">
    <property type="term" value="P:photosynthesis"/>
    <property type="evidence" value="ECO:0007669"/>
    <property type="project" value="UniProtKB-KW"/>
</dbReference>
<reference evidence="4" key="2">
    <citation type="submission" date="2019-07" db="EMBL/GenBank/DDBJ databases">
        <authorList>
            <person name="Seetharam A."/>
            <person name="Woodhouse M."/>
            <person name="Cannon E."/>
        </authorList>
    </citation>
    <scope>NUCLEOTIDE SEQUENCE [LARGE SCALE GENOMIC DNA]</scope>
    <source>
        <strain evidence="4">cv. B73</strain>
    </source>
</reference>
<dbReference type="Gene3D" id="3.20.20.70">
    <property type="entry name" value="Aldolase class I"/>
    <property type="match status" value="1"/>
</dbReference>
<dbReference type="PANTHER" id="PTHR31862:SF1">
    <property type="entry name" value="UPF0261 DOMAIN PROTEIN (AFU_ORTHOLOGUE AFUA_1G10120)"/>
    <property type="match status" value="1"/>
</dbReference>
<keyword evidence="2" id="KW-0175">Coiled coil</keyword>
<dbReference type="EnsemblPlants" id="Zm00001eb135660_T001">
    <property type="protein sequence ID" value="Zm00001eb135660_P001"/>
    <property type="gene ID" value="Zm00001eb135660"/>
</dbReference>
<dbReference type="Proteomes" id="UP000007305">
    <property type="component" value="Chromosome 3"/>
</dbReference>
<evidence type="ECO:0000259" key="3">
    <source>
        <dbReference type="Pfam" id="PF09370"/>
    </source>
</evidence>
<dbReference type="Gramene" id="Zm00001eb135660_T001">
    <property type="protein sequence ID" value="Zm00001eb135660_P001"/>
    <property type="gene ID" value="Zm00001eb135660"/>
</dbReference>
<dbReference type="SUPFAM" id="SSF51621">
    <property type="entry name" value="Phosphoenolpyruvate/pyruvate domain"/>
    <property type="match status" value="1"/>
</dbReference>
<dbReference type="GO" id="GO:0003824">
    <property type="term" value="F:catalytic activity"/>
    <property type="evidence" value="ECO:0007669"/>
    <property type="project" value="InterPro"/>
</dbReference>
<evidence type="ECO:0000313" key="5">
    <source>
        <dbReference type="Proteomes" id="UP000007305"/>
    </source>
</evidence>
<feature type="coiled-coil region" evidence="2">
    <location>
        <begin position="172"/>
        <end position="206"/>
    </location>
</feature>